<comment type="caution">
    <text evidence="2">The sequence shown here is derived from an EMBL/GenBank/DDBJ whole genome shotgun (WGS) entry which is preliminary data.</text>
</comment>
<dbReference type="AlphaFoldDB" id="A0AA41VFN4"/>
<dbReference type="EMBL" id="JAJJMA010211508">
    <property type="protein sequence ID" value="MCL7040376.1"/>
    <property type="molecule type" value="Genomic_DNA"/>
</dbReference>
<sequence>MANQFRGFGRLLSTANNSTRKEGFWWGAAAPVDDIGPRTLTDAERKKLVNREVDRDMIKVLSIGVAGGVVLSILYGTVAFGWDVYMNTLKKDALRGDKDYETQMGIQPMNVKR</sequence>
<gene>
    <name evidence="2" type="ORF">MKW94_000210</name>
</gene>
<evidence type="ECO:0000313" key="2">
    <source>
        <dbReference type="EMBL" id="MCL7040376.1"/>
    </source>
</evidence>
<proteinExistence type="predicted"/>
<feature type="transmembrane region" description="Helical" evidence="1">
    <location>
        <begin position="60"/>
        <end position="82"/>
    </location>
</feature>
<keyword evidence="1" id="KW-0812">Transmembrane</keyword>
<organism evidence="2 3">
    <name type="scientific">Papaver nudicaule</name>
    <name type="common">Iceland poppy</name>
    <dbReference type="NCBI Taxonomy" id="74823"/>
    <lineage>
        <taxon>Eukaryota</taxon>
        <taxon>Viridiplantae</taxon>
        <taxon>Streptophyta</taxon>
        <taxon>Embryophyta</taxon>
        <taxon>Tracheophyta</taxon>
        <taxon>Spermatophyta</taxon>
        <taxon>Magnoliopsida</taxon>
        <taxon>Ranunculales</taxon>
        <taxon>Papaveraceae</taxon>
        <taxon>Papaveroideae</taxon>
        <taxon>Papaver</taxon>
    </lineage>
</organism>
<keyword evidence="1" id="KW-1133">Transmembrane helix</keyword>
<name>A0AA41VFN4_PAPNU</name>
<evidence type="ECO:0000256" key="1">
    <source>
        <dbReference type="SAM" id="Phobius"/>
    </source>
</evidence>
<reference evidence="2" key="1">
    <citation type="submission" date="2022-03" db="EMBL/GenBank/DDBJ databases">
        <title>A functionally conserved STORR gene fusion in Papaver species that diverged 16.8 million years ago.</title>
        <authorList>
            <person name="Catania T."/>
        </authorList>
    </citation>
    <scope>NUCLEOTIDE SEQUENCE</scope>
    <source>
        <strain evidence="2">S-191538</strain>
    </source>
</reference>
<keyword evidence="1" id="KW-0472">Membrane</keyword>
<evidence type="ECO:0000313" key="3">
    <source>
        <dbReference type="Proteomes" id="UP001177140"/>
    </source>
</evidence>
<accession>A0AA41VFN4</accession>
<dbReference type="Proteomes" id="UP001177140">
    <property type="component" value="Unassembled WGS sequence"/>
</dbReference>
<keyword evidence="3" id="KW-1185">Reference proteome</keyword>
<protein>
    <submittedName>
        <fullName evidence="2">Uncharacterized protein</fullName>
    </submittedName>
</protein>